<keyword evidence="2 5" id="KW-0378">Hydrolase</keyword>
<feature type="region of interest" description="Disordered" evidence="7">
    <location>
        <begin position="795"/>
        <end position="820"/>
    </location>
</feature>
<dbReference type="PROSITE" id="PS51635">
    <property type="entry name" value="PNPLA"/>
    <property type="match status" value="1"/>
</dbReference>
<keyword evidence="6" id="KW-0472">Membrane</keyword>
<evidence type="ECO:0000313" key="9">
    <source>
        <dbReference type="EMBL" id="GBE79547.1"/>
    </source>
</evidence>
<keyword evidence="4 5" id="KW-0443">Lipid metabolism</keyword>
<dbReference type="EC" id="3.1.1.-" evidence="6"/>
<dbReference type="CDD" id="cd07232">
    <property type="entry name" value="Pat_PLPL"/>
    <property type="match status" value="1"/>
</dbReference>
<dbReference type="OrthoDB" id="15478at2759"/>
<dbReference type="GeneID" id="38776464"/>
<comment type="subcellular location">
    <subcellularLocation>
        <location evidence="6">Membrane</location>
        <topology evidence="6">Single-pass membrane protein</topology>
    </subcellularLocation>
</comment>
<feature type="region of interest" description="Disordered" evidence="7">
    <location>
        <begin position="1"/>
        <end position="21"/>
    </location>
</feature>
<feature type="active site" description="Proton acceptor" evidence="5">
    <location>
        <position position="460"/>
    </location>
</feature>
<sequence length="850" mass="96313">MSRSKSHSIPPQRERSSSWELDADYVNESHIKSFAEALQAEDITPLDHPEPTSPGLSPTVFTPTGPRVRKVSALSDFAPVNLKVKKRKRTGKPQQKRQEWLFLVLRWPLLAIIFLIMAVQFSLYILIRQLVNAKEWLSAWRGRKGILRKRLRSAKTYQEWKDAALVLDEYLHFDEWKTTDEDPYYDWKLVRKVRRSLRNLREKKDARGVLGVLETSIRTNFAGVESARLYSETFYGTKDLIESYITEQEKAIEYVRDTPDLSLEEKKRFFKSANTNLGTSALCLSGGASFGYYHFGVVKAFLDADLLPRVISGTSAGGLVAALVCTRTDTELKHLLVPDLANRITAFEEPFHLWYKRFWTTGARFDSVLWARKACFFTRGSTTFKEAYMRTGRILNISVIPAERHSPTKLLNYITAPDTVIWSALLASAAVPGILNPVVLMEKLKDGTIVPWSWGSKFKDGSLRVDIPVQSLNLYFNVTHPVVSQVNPHVHLFFFAPRGSAGKPVAHRKGKGWRGNFVLSAAEQWLKLELTKNFKLIRDLDLLPELLGQDWSSVFLQRFDGTVTIWPRTIFKDWLRILSDPDPVELDRMLQVGQLVTWPKLHIFENRYRLEKQIILGRQAVRRATRAHGQERSTLRTAELQERDPLPSADTKLFANFTPPVFTPPITLTTSEGPIPIDSDAEAAYLNGSLKDEHYLRTHPPARSQDCRRSSVRRRQWVTNTSHHDERDVLEEGDFGGATPDPPPPTSTASNTPPHPAPQPPLSANSAAGFFKRLRTGSLSSTFSPFASLRRNSRLATSDSHQDSLLDPSYSGDSSSDDELSVISLRRSRVSSLLDIRPDQGLSDEESDDH</sequence>
<dbReference type="GO" id="GO:0004806">
    <property type="term" value="F:triacylglycerol lipase activity"/>
    <property type="evidence" value="ECO:0007669"/>
    <property type="project" value="InterPro"/>
</dbReference>
<dbReference type="GO" id="GO:0016020">
    <property type="term" value="C:membrane"/>
    <property type="evidence" value="ECO:0007669"/>
    <property type="project" value="UniProtKB-SubCell"/>
</dbReference>
<feature type="active site" description="Nucleophile" evidence="5">
    <location>
        <position position="315"/>
    </location>
</feature>
<dbReference type="RefSeq" id="XP_027610460.1">
    <property type="nucleotide sequence ID" value="XM_027754659.1"/>
</dbReference>
<feature type="transmembrane region" description="Helical" evidence="6">
    <location>
        <begin position="100"/>
        <end position="127"/>
    </location>
</feature>
<dbReference type="Pfam" id="PF01734">
    <property type="entry name" value="Patatin"/>
    <property type="match status" value="1"/>
</dbReference>
<dbReference type="EMBL" id="BFAD01000002">
    <property type="protein sequence ID" value="GBE79547.1"/>
    <property type="molecule type" value="Genomic_DNA"/>
</dbReference>
<protein>
    <recommendedName>
        <fullName evidence="6">Patatin-like phospholipase domain-containing protein</fullName>
        <ecNumber evidence="6">3.1.1.-</ecNumber>
    </recommendedName>
</protein>
<comment type="similarity">
    <text evidence="1 6">Belongs to the PLPL family.</text>
</comment>
<keyword evidence="6" id="KW-0812">Transmembrane</keyword>
<dbReference type="InterPro" id="IPR016035">
    <property type="entry name" value="Acyl_Trfase/lysoPLipase"/>
</dbReference>
<feature type="region of interest" description="Disordered" evidence="7">
    <location>
        <begin position="697"/>
        <end position="765"/>
    </location>
</feature>
<comment type="caution">
    <text evidence="9">The sequence shown here is derived from an EMBL/GenBank/DDBJ whole genome shotgun (WGS) entry which is preliminary data.</text>
</comment>
<dbReference type="GO" id="GO:0016042">
    <property type="term" value="P:lipid catabolic process"/>
    <property type="evidence" value="ECO:0007669"/>
    <property type="project" value="UniProtKB-UniRule"/>
</dbReference>
<comment type="caution">
    <text evidence="5">Lacks conserved residue(s) required for the propagation of feature annotation.</text>
</comment>
<organism evidence="9 10">
    <name type="scientific">Sparassis crispa</name>
    <dbReference type="NCBI Taxonomy" id="139825"/>
    <lineage>
        <taxon>Eukaryota</taxon>
        <taxon>Fungi</taxon>
        <taxon>Dikarya</taxon>
        <taxon>Basidiomycota</taxon>
        <taxon>Agaricomycotina</taxon>
        <taxon>Agaricomycetes</taxon>
        <taxon>Polyporales</taxon>
        <taxon>Sparassidaceae</taxon>
        <taxon>Sparassis</taxon>
    </lineage>
</organism>
<dbReference type="PANTHER" id="PTHR14226:SF66">
    <property type="entry name" value="TRIACYLGLYCEROL LIPASE PTL2"/>
    <property type="match status" value="1"/>
</dbReference>
<evidence type="ECO:0000256" key="5">
    <source>
        <dbReference type="PROSITE-ProRule" id="PRU01161"/>
    </source>
</evidence>
<dbReference type="Pfam" id="PF11815">
    <property type="entry name" value="DUF3336"/>
    <property type="match status" value="1"/>
</dbReference>
<evidence type="ECO:0000256" key="6">
    <source>
        <dbReference type="RuleBase" id="RU362055"/>
    </source>
</evidence>
<gene>
    <name evidence="9" type="ORF">SCP_0207470</name>
</gene>
<dbReference type="GO" id="GO:0006641">
    <property type="term" value="P:triglyceride metabolic process"/>
    <property type="evidence" value="ECO:0007669"/>
    <property type="project" value="UniProtKB-ARBA"/>
</dbReference>
<feature type="short sequence motif" description="GXSXG" evidence="5">
    <location>
        <begin position="313"/>
        <end position="317"/>
    </location>
</feature>
<dbReference type="Proteomes" id="UP000287166">
    <property type="component" value="Unassembled WGS sequence"/>
</dbReference>
<feature type="compositionally biased region" description="Low complexity" evidence="7">
    <location>
        <begin position="803"/>
        <end position="814"/>
    </location>
</feature>
<keyword evidence="6" id="KW-1133">Transmembrane helix</keyword>
<proteinExistence type="inferred from homology"/>
<dbReference type="InterPro" id="IPR050301">
    <property type="entry name" value="NTE"/>
</dbReference>
<accession>A0A401GBM3</accession>
<keyword evidence="10" id="KW-1185">Reference proteome</keyword>
<evidence type="ECO:0000313" key="10">
    <source>
        <dbReference type="Proteomes" id="UP000287166"/>
    </source>
</evidence>
<evidence type="ECO:0000256" key="7">
    <source>
        <dbReference type="SAM" id="MobiDB-lite"/>
    </source>
</evidence>
<dbReference type="Gene3D" id="3.40.1090.10">
    <property type="entry name" value="Cytosolic phospholipase A2 catalytic domain"/>
    <property type="match status" value="2"/>
</dbReference>
<evidence type="ECO:0000256" key="1">
    <source>
        <dbReference type="ARBA" id="ARBA00006104"/>
    </source>
</evidence>
<feature type="domain" description="PNPLA" evidence="8">
    <location>
        <begin position="282"/>
        <end position="473"/>
    </location>
</feature>
<evidence type="ECO:0000256" key="3">
    <source>
        <dbReference type="ARBA" id="ARBA00022963"/>
    </source>
</evidence>
<evidence type="ECO:0000256" key="2">
    <source>
        <dbReference type="ARBA" id="ARBA00022801"/>
    </source>
</evidence>
<reference evidence="9 10" key="1">
    <citation type="journal article" date="2018" name="Sci. Rep.">
        <title>Genome sequence of the cauliflower mushroom Sparassis crispa (Hanabiratake) and its association with beneficial usage.</title>
        <authorList>
            <person name="Kiyama R."/>
            <person name="Furutani Y."/>
            <person name="Kawaguchi K."/>
            <person name="Nakanishi T."/>
        </authorList>
    </citation>
    <scope>NUCLEOTIDE SEQUENCE [LARGE SCALE GENOMIC DNA]</scope>
</reference>
<dbReference type="InterPro" id="IPR002641">
    <property type="entry name" value="PNPLA_dom"/>
</dbReference>
<comment type="function">
    <text evidence="6">Lipid hydrolase.</text>
</comment>
<evidence type="ECO:0000256" key="4">
    <source>
        <dbReference type="ARBA" id="ARBA00023098"/>
    </source>
</evidence>
<dbReference type="InterPro" id="IPR021771">
    <property type="entry name" value="Triacylglycerol_lipase_N"/>
</dbReference>
<dbReference type="InParanoid" id="A0A401GBM3"/>
<dbReference type="PANTHER" id="PTHR14226">
    <property type="entry name" value="NEUROPATHY TARGET ESTERASE/SWISS CHEESE D.MELANOGASTER"/>
    <property type="match status" value="1"/>
</dbReference>
<evidence type="ECO:0000259" key="8">
    <source>
        <dbReference type="PROSITE" id="PS51635"/>
    </source>
</evidence>
<dbReference type="SUPFAM" id="SSF52151">
    <property type="entry name" value="FabD/lysophospholipase-like"/>
    <property type="match status" value="1"/>
</dbReference>
<keyword evidence="3 5" id="KW-0442">Lipid degradation</keyword>
<name>A0A401GBM3_9APHY</name>
<dbReference type="AlphaFoldDB" id="A0A401GBM3"/>
<dbReference type="STRING" id="139825.A0A401GBM3"/>